<evidence type="ECO:0000313" key="3">
    <source>
        <dbReference type="Proteomes" id="UP000235611"/>
    </source>
</evidence>
<name>A0AAP8MUR1_9VIBR</name>
<comment type="caution">
    <text evidence="2">The sequence shown here is derived from an EMBL/GenBank/DDBJ whole genome shotgun (WGS) entry which is preliminary data.</text>
</comment>
<gene>
    <name evidence="2" type="ORF">BCS93_13440</name>
</gene>
<dbReference type="AlphaFoldDB" id="A0AAP8MUR1"/>
<reference evidence="3" key="1">
    <citation type="submission" date="2016-07" db="EMBL/GenBank/DDBJ databases">
        <title>Nontailed viruses are major unrecognized killers of bacteria in the ocean.</title>
        <authorList>
            <person name="Kauffman K."/>
            <person name="Hussain F."/>
            <person name="Yang J."/>
            <person name="Arevalo P."/>
            <person name="Brown J."/>
            <person name="Cutler M."/>
            <person name="Kelly L."/>
            <person name="Polz M.F."/>
        </authorList>
    </citation>
    <scope>NUCLEOTIDE SEQUENCE [LARGE SCALE GENOMIC DNA]</scope>
    <source>
        <strain evidence="3">10N.222.49.A5</strain>
    </source>
</reference>
<accession>A0AAP8MUR1</accession>
<dbReference type="EMBL" id="MDBO01000090">
    <property type="protein sequence ID" value="PMP08988.1"/>
    <property type="molecule type" value="Genomic_DNA"/>
</dbReference>
<proteinExistence type="predicted"/>
<keyword evidence="1" id="KW-0812">Transmembrane</keyword>
<evidence type="ECO:0000313" key="2">
    <source>
        <dbReference type="EMBL" id="PMP08988.1"/>
    </source>
</evidence>
<keyword evidence="1" id="KW-1133">Transmembrane helix</keyword>
<keyword evidence="1" id="KW-0472">Membrane</keyword>
<protein>
    <submittedName>
        <fullName evidence="2">Uncharacterized protein</fullName>
    </submittedName>
</protein>
<sequence length="138" mass="16029">MGIPENGKIEDEDEGYVSYERVCLFLIKHVDSNLRFKKELPKRSLSAFYLGNNDYNVSLKSATYRQTRNFHYASVFCYFLIVTSLLSKAYSKPNHSFFVPENTRNTLWIENICYASLLAYTLSQSNNPPSIQRTNPHQ</sequence>
<evidence type="ECO:0000256" key="1">
    <source>
        <dbReference type="SAM" id="Phobius"/>
    </source>
</evidence>
<feature type="transmembrane region" description="Helical" evidence="1">
    <location>
        <begin position="70"/>
        <end position="87"/>
    </location>
</feature>
<organism evidence="2 3">
    <name type="scientific">Vibrio breoganii</name>
    <dbReference type="NCBI Taxonomy" id="553239"/>
    <lineage>
        <taxon>Bacteria</taxon>
        <taxon>Pseudomonadati</taxon>
        <taxon>Pseudomonadota</taxon>
        <taxon>Gammaproteobacteria</taxon>
        <taxon>Vibrionales</taxon>
        <taxon>Vibrionaceae</taxon>
        <taxon>Vibrio</taxon>
    </lineage>
</organism>
<dbReference type="Proteomes" id="UP000235611">
    <property type="component" value="Unassembled WGS sequence"/>
</dbReference>